<organism evidence="1 2">
    <name type="scientific">Portunus trituberculatus</name>
    <name type="common">Swimming crab</name>
    <name type="synonym">Neptunus trituberculatus</name>
    <dbReference type="NCBI Taxonomy" id="210409"/>
    <lineage>
        <taxon>Eukaryota</taxon>
        <taxon>Metazoa</taxon>
        <taxon>Ecdysozoa</taxon>
        <taxon>Arthropoda</taxon>
        <taxon>Crustacea</taxon>
        <taxon>Multicrustacea</taxon>
        <taxon>Malacostraca</taxon>
        <taxon>Eumalacostraca</taxon>
        <taxon>Eucarida</taxon>
        <taxon>Decapoda</taxon>
        <taxon>Pleocyemata</taxon>
        <taxon>Brachyura</taxon>
        <taxon>Eubrachyura</taxon>
        <taxon>Portunoidea</taxon>
        <taxon>Portunidae</taxon>
        <taxon>Portuninae</taxon>
        <taxon>Portunus</taxon>
    </lineage>
</organism>
<proteinExistence type="predicted"/>
<comment type="caution">
    <text evidence="1">The sequence shown here is derived from an EMBL/GenBank/DDBJ whole genome shotgun (WGS) entry which is preliminary data.</text>
</comment>
<name>A0A5B7JZ24_PORTR</name>
<sequence length="97" mass="10647">MSLRQHTEAFRRKGVKQTSACSCTIPHSRTPHAAQGNSYDAAQTLPRGFTGHARHCQTRCPLGAVVTEPKCWSCRRFLIMPQCGTVAALTVHQITKG</sequence>
<dbReference type="AlphaFoldDB" id="A0A5B7JZ24"/>
<keyword evidence="2" id="KW-1185">Reference proteome</keyword>
<reference evidence="1 2" key="1">
    <citation type="submission" date="2019-05" db="EMBL/GenBank/DDBJ databases">
        <title>Another draft genome of Portunus trituberculatus and its Hox gene families provides insights of decapod evolution.</title>
        <authorList>
            <person name="Jeong J.-H."/>
            <person name="Song I."/>
            <person name="Kim S."/>
            <person name="Choi T."/>
            <person name="Kim D."/>
            <person name="Ryu S."/>
            <person name="Kim W."/>
        </authorList>
    </citation>
    <scope>NUCLEOTIDE SEQUENCE [LARGE SCALE GENOMIC DNA]</scope>
    <source>
        <tissue evidence="1">Muscle</tissue>
    </source>
</reference>
<dbReference type="EMBL" id="VSRR010129698">
    <property type="protein sequence ID" value="MPD02051.1"/>
    <property type="molecule type" value="Genomic_DNA"/>
</dbReference>
<gene>
    <name evidence="1" type="ORF">E2C01_097605</name>
</gene>
<dbReference type="Proteomes" id="UP000324222">
    <property type="component" value="Unassembled WGS sequence"/>
</dbReference>
<evidence type="ECO:0000313" key="2">
    <source>
        <dbReference type="Proteomes" id="UP000324222"/>
    </source>
</evidence>
<accession>A0A5B7JZ24</accession>
<evidence type="ECO:0000313" key="1">
    <source>
        <dbReference type="EMBL" id="MPD02051.1"/>
    </source>
</evidence>
<protein>
    <submittedName>
        <fullName evidence="1">Uncharacterized protein</fullName>
    </submittedName>
</protein>